<protein>
    <recommendedName>
        <fullName evidence="4">RCC1-like domain-containing protein</fullName>
    </recommendedName>
</protein>
<dbReference type="InterPro" id="IPR000408">
    <property type="entry name" value="Reg_chr_condens"/>
</dbReference>
<feature type="repeat" description="RCC1" evidence="3">
    <location>
        <begin position="111"/>
        <end position="169"/>
    </location>
</feature>
<gene>
    <name evidence="5" type="ORF">CYMTET_49833</name>
</gene>
<dbReference type="AlphaFoldDB" id="A0AAE0BR40"/>
<feature type="repeat" description="RCC1" evidence="3">
    <location>
        <begin position="283"/>
        <end position="345"/>
    </location>
</feature>
<keyword evidence="2" id="KW-0677">Repeat</keyword>
<dbReference type="InterPro" id="IPR051553">
    <property type="entry name" value="Ran_GTPase-activating"/>
</dbReference>
<evidence type="ECO:0000313" key="5">
    <source>
        <dbReference type="EMBL" id="KAK3240319.1"/>
    </source>
</evidence>
<name>A0AAE0BR40_9CHLO</name>
<dbReference type="PANTHER" id="PTHR45982:SF1">
    <property type="entry name" value="REGULATOR OF CHROMOSOME CONDENSATION"/>
    <property type="match status" value="1"/>
</dbReference>
<dbReference type="Gene3D" id="2.130.10.30">
    <property type="entry name" value="Regulator of chromosome condensation 1/beta-lactamase-inhibitor protein II"/>
    <property type="match status" value="2"/>
</dbReference>
<dbReference type="GO" id="GO:0005737">
    <property type="term" value="C:cytoplasm"/>
    <property type="evidence" value="ECO:0007669"/>
    <property type="project" value="TreeGrafter"/>
</dbReference>
<sequence>MSNFRSGFQTRLEILIKCISFGIIWLHSTTVESAWIHPHYLPLGHRTLNLGRPLLNATVLPKDESGRANEGDGKEALENSRRSILGDFGCEAGPCSVGAGREHTCVVDTDLNVRCFGRADRGQLGYENTRAIGRTEIGNPMPPPGTLILGLQVMQIDAGGSHTCVVTTSKSVRCWGAGSSGQLGYGNSHDVGASGGTMPPADVSIGGVAARQVAAGESHTCVLLESDVVRCWGENDFGQLGYGHKKTIGDEFWEMPPVDVDVGAAVVQISAGTHHTCAITVLGGVVCWGDATFGQVGPTYDFTTTDGAAVGDEPGEMPPAPLHLGEGQPLQVSAGGNHTCVIMYRFHYDRYQNTVQCFGRNQYGQLGTGTNENIGDDWGEMPPMVVLADASQVLAAPYKTCAIRGGGHEGDMLCWGLGAWHQLGDGSAWGLIEPEVYPTYFNLYTPPDKAVDLGGHPVEIAGGMSHTCAVLHEDHSLRCFGRNTFGQVGYDWVDYSIGHEVDMPVPAVNIDSSVLGTSVPCHEELCSSQ</sequence>
<keyword evidence="1" id="KW-0344">Guanine-nucleotide releasing factor</keyword>
<dbReference type="InterPro" id="IPR058923">
    <property type="entry name" value="RCC1-like_dom"/>
</dbReference>
<dbReference type="SUPFAM" id="SSF50985">
    <property type="entry name" value="RCC1/BLIP-II"/>
    <property type="match status" value="1"/>
</dbReference>
<comment type="caution">
    <text evidence="5">The sequence shown here is derived from an EMBL/GenBank/DDBJ whole genome shotgun (WGS) entry which is preliminary data.</text>
</comment>
<dbReference type="PRINTS" id="PR00633">
    <property type="entry name" value="RCCNDNSATION"/>
</dbReference>
<feature type="repeat" description="RCC1" evidence="3">
    <location>
        <begin position="170"/>
        <end position="226"/>
    </location>
</feature>
<evidence type="ECO:0000256" key="3">
    <source>
        <dbReference type="PROSITE-ProRule" id="PRU00235"/>
    </source>
</evidence>
<accession>A0AAE0BR40</accession>
<evidence type="ECO:0000256" key="1">
    <source>
        <dbReference type="ARBA" id="ARBA00022658"/>
    </source>
</evidence>
<feature type="repeat" description="RCC1" evidence="3">
    <location>
        <begin position="410"/>
        <end position="473"/>
    </location>
</feature>
<evidence type="ECO:0000313" key="6">
    <source>
        <dbReference type="Proteomes" id="UP001190700"/>
    </source>
</evidence>
<dbReference type="PANTHER" id="PTHR45982">
    <property type="entry name" value="REGULATOR OF CHROMOSOME CONDENSATION"/>
    <property type="match status" value="1"/>
</dbReference>
<dbReference type="PROSITE" id="PS50012">
    <property type="entry name" value="RCC1_3"/>
    <property type="match status" value="5"/>
</dbReference>
<dbReference type="InterPro" id="IPR009091">
    <property type="entry name" value="RCC1/BLIP-II"/>
</dbReference>
<evidence type="ECO:0000259" key="4">
    <source>
        <dbReference type="Pfam" id="PF25390"/>
    </source>
</evidence>
<feature type="domain" description="RCC1-like" evidence="4">
    <location>
        <begin position="92"/>
        <end position="428"/>
    </location>
</feature>
<keyword evidence="6" id="KW-1185">Reference proteome</keyword>
<dbReference type="Proteomes" id="UP001190700">
    <property type="component" value="Unassembled WGS sequence"/>
</dbReference>
<evidence type="ECO:0000256" key="2">
    <source>
        <dbReference type="ARBA" id="ARBA00022737"/>
    </source>
</evidence>
<dbReference type="Pfam" id="PF25390">
    <property type="entry name" value="WD40_RLD"/>
    <property type="match status" value="1"/>
</dbReference>
<dbReference type="Pfam" id="PF13540">
    <property type="entry name" value="RCC1_2"/>
    <property type="match status" value="1"/>
</dbReference>
<organism evidence="5 6">
    <name type="scientific">Cymbomonas tetramitiformis</name>
    <dbReference type="NCBI Taxonomy" id="36881"/>
    <lineage>
        <taxon>Eukaryota</taxon>
        <taxon>Viridiplantae</taxon>
        <taxon>Chlorophyta</taxon>
        <taxon>Pyramimonadophyceae</taxon>
        <taxon>Pyramimonadales</taxon>
        <taxon>Pyramimonadaceae</taxon>
        <taxon>Cymbomonas</taxon>
    </lineage>
</organism>
<reference evidence="5 6" key="1">
    <citation type="journal article" date="2015" name="Genome Biol. Evol.">
        <title>Comparative Genomics of a Bacterivorous Green Alga Reveals Evolutionary Causalities and Consequences of Phago-Mixotrophic Mode of Nutrition.</title>
        <authorList>
            <person name="Burns J.A."/>
            <person name="Paasch A."/>
            <person name="Narechania A."/>
            <person name="Kim E."/>
        </authorList>
    </citation>
    <scope>NUCLEOTIDE SEQUENCE [LARGE SCALE GENOMIC DNA]</scope>
    <source>
        <strain evidence="5 6">PLY_AMNH</strain>
    </source>
</reference>
<proteinExistence type="predicted"/>
<feature type="repeat" description="RCC1" evidence="3">
    <location>
        <begin position="227"/>
        <end position="282"/>
    </location>
</feature>
<dbReference type="EMBL" id="LGRX02033678">
    <property type="protein sequence ID" value="KAK3240319.1"/>
    <property type="molecule type" value="Genomic_DNA"/>
</dbReference>
<dbReference type="GO" id="GO:0005085">
    <property type="term" value="F:guanyl-nucleotide exchange factor activity"/>
    <property type="evidence" value="ECO:0007669"/>
    <property type="project" value="TreeGrafter"/>
</dbReference>